<dbReference type="EMBL" id="BJLH01000001">
    <property type="protein sequence ID" value="GEA59071.1"/>
    <property type="molecule type" value="Genomic_DNA"/>
</dbReference>
<evidence type="ECO:0000313" key="2">
    <source>
        <dbReference type="Proteomes" id="UP000318242"/>
    </source>
</evidence>
<sequence length="92" mass="10080">MSVQVIGLETYPTASSAVTHKLGKNFLELTDCRIATAALVSNAKLSNWLLVALHLLYCGVLSRVAVRLKLPLSGTVQLSCKTVLFRFDYIAR</sequence>
<protein>
    <submittedName>
        <fullName evidence="1">Uncharacterized protein</fullName>
    </submittedName>
</protein>
<evidence type="ECO:0000313" key="1">
    <source>
        <dbReference type="EMBL" id="GEA59071.1"/>
    </source>
</evidence>
<dbReference type="AlphaFoldDB" id="A0A4Y3II36"/>
<gene>
    <name evidence="1" type="ORF">VCO01S_02640</name>
</gene>
<keyword evidence="2" id="KW-1185">Reference proteome</keyword>
<reference evidence="1 2" key="1">
    <citation type="submission" date="2019-06" db="EMBL/GenBank/DDBJ databases">
        <title>Whole genome shotgun sequence of Vibrio comitans NBRC 102076.</title>
        <authorList>
            <person name="Hosoyama A."/>
            <person name="Uohara A."/>
            <person name="Ohji S."/>
            <person name="Ichikawa N."/>
        </authorList>
    </citation>
    <scope>NUCLEOTIDE SEQUENCE [LARGE SCALE GENOMIC DNA]</scope>
    <source>
        <strain evidence="1 2">NBRC 102076</strain>
    </source>
</reference>
<organism evidence="1 2">
    <name type="scientific">Vibrio comitans NBRC 102076</name>
    <dbReference type="NCBI Taxonomy" id="1219078"/>
    <lineage>
        <taxon>Bacteria</taxon>
        <taxon>Pseudomonadati</taxon>
        <taxon>Pseudomonadota</taxon>
        <taxon>Gammaproteobacteria</taxon>
        <taxon>Vibrionales</taxon>
        <taxon>Vibrionaceae</taxon>
        <taxon>Vibrio</taxon>
    </lineage>
</organism>
<name>A0A4Y3II36_9VIBR</name>
<accession>A0A4Y3II36</accession>
<dbReference type="Proteomes" id="UP000318242">
    <property type="component" value="Unassembled WGS sequence"/>
</dbReference>
<proteinExistence type="predicted"/>
<comment type="caution">
    <text evidence="1">The sequence shown here is derived from an EMBL/GenBank/DDBJ whole genome shotgun (WGS) entry which is preliminary data.</text>
</comment>